<feature type="region of interest" description="Disordered" evidence="1">
    <location>
        <begin position="32"/>
        <end position="82"/>
    </location>
</feature>
<keyword evidence="4" id="KW-1185">Reference proteome</keyword>
<comment type="caution">
    <text evidence="3">The sequence shown here is derived from an EMBL/GenBank/DDBJ whole genome shotgun (WGS) entry which is preliminary data.</text>
</comment>
<evidence type="ECO:0000256" key="2">
    <source>
        <dbReference type="SAM" id="SignalP"/>
    </source>
</evidence>
<evidence type="ECO:0000256" key="1">
    <source>
        <dbReference type="SAM" id="MobiDB-lite"/>
    </source>
</evidence>
<dbReference type="EMBL" id="NMUH01008201">
    <property type="protein sequence ID" value="MQM18446.1"/>
    <property type="molecule type" value="Genomic_DNA"/>
</dbReference>
<keyword evidence="2" id="KW-0732">Signal</keyword>
<name>A0A843XGK1_COLES</name>
<sequence>HTKKFIILSLSLLLRLLRATIPRGRAPTGWLRLSPSASTLSLPPPTSTRVPLLPDRAEKRPPSASHPERTRAWRGRRNRTLH</sequence>
<dbReference type="AlphaFoldDB" id="A0A843XGK1"/>
<feature type="chain" id="PRO_5032708002" evidence="2">
    <location>
        <begin position="20"/>
        <end position="82"/>
    </location>
</feature>
<gene>
    <name evidence="3" type="ORF">Taro_051435</name>
</gene>
<evidence type="ECO:0000313" key="3">
    <source>
        <dbReference type="EMBL" id="MQM18446.1"/>
    </source>
</evidence>
<reference evidence="3" key="1">
    <citation type="submission" date="2017-07" db="EMBL/GenBank/DDBJ databases">
        <title>Taro Niue Genome Assembly and Annotation.</title>
        <authorList>
            <person name="Atibalentja N."/>
            <person name="Keating K."/>
            <person name="Fields C.J."/>
        </authorList>
    </citation>
    <scope>NUCLEOTIDE SEQUENCE</scope>
    <source>
        <strain evidence="3">Niue_2</strain>
        <tissue evidence="3">Leaf</tissue>
    </source>
</reference>
<organism evidence="3 4">
    <name type="scientific">Colocasia esculenta</name>
    <name type="common">Wild taro</name>
    <name type="synonym">Arum esculentum</name>
    <dbReference type="NCBI Taxonomy" id="4460"/>
    <lineage>
        <taxon>Eukaryota</taxon>
        <taxon>Viridiplantae</taxon>
        <taxon>Streptophyta</taxon>
        <taxon>Embryophyta</taxon>
        <taxon>Tracheophyta</taxon>
        <taxon>Spermatophyta</taxon>
        <taxon>Magnoliopsida</taxon>
        <taxon>Liliopsida</taxon>
        <taxon>Araceae</taxon>
        <taxon>Aroideae</taxon>
        <taxon>Colocasieae</taxon>
        <taxon>Colocasia</taxon>
    </lineage>
</organism>
<feature type="non-terminal residue" evidence="3">
    <location>
        <position position="82"/>
    </location>
</feature>
<accession>A0A843XGK1</accession>
<dbReference type="Proteomes" id="UP000652761">
    <property type="component" value="Unassembled WGS sequence"/>
</dbReference>
<feature type="compositionally biased region" description="Basic and acidic residues" evidence="1">
    <location>
        <begin position="55"/>
        <end position="71"/>
    </location>
</feature>
<protein>
    <submittedName>
        <fullName evidence="3">Uncharacterized protein</fullName>
    </submittedName>
</protein>
<proteinExistence type="predicted"/>
<feature type="compositionally biased region" description="Basic residues" evidence="1">
    <location>
        <begin position="72"/>
        <end position="82"/>
    </location>
</feature>
<feature type="compositionally biased region" description="Low complexity" evidence="1">
    <location>
        <begin position="32"/>
        <end position="54"/>
    </location>
</feature>
<evidence type="ECO:0000313" key="4">
    <source>
        <dbReference type="Proteomes" id="UP000652761"/>
    </source>
</evidence>
<feature type="signal peptide" evidence="2">
    <location>
        <begin position="1"/>
        <end position="19"/>
    </location>
</feature>